<sequence length="166" mass="19597">MIVYLLIQVKGVAVNLNELVARIRSDQSARRQEKKVDEPLSITIFNRNLCEGQSTSQLNGQFIHSQLLIDCLRMESNQTDKNQLISVCQQEYDGNDEQLIILREFEQSYSRDRSLWWYTRDSFVHRLLNKALQMQNIDLLFLFRFLIQDLGQQLQEHRCSSPLTVY</sequence>
<organism evidence="1 2">
    <name type="scientific">Sphagnum troendelagicum</name>
    <dbReference type="NCBI Taxonomy" id="128251"/>
    <lineage>
        <taxon>Eukaryota</taxon>
        <taxon>Viridiplantae</taxon>
        <taxon>Streptophyta</taxon>
        <taxon>Embryophyta</taxon>
        <taxon>Bryophyta</taxon>
        <taxon>Sphagnophytina</taxon>
        <taxon>Sphagnopsida</taxon>
        <taxon>Sphagnales</taxon>
        <taxon>Sphagnaceae</taxon>
        <taxon>Sphagnum</taxon>
    </lineage>
</organism>
<dbReference type="EMBL" id="CAXANX010000042">
    <property type="protein sequence ID" value="CAK9188968.1"/>
    <property type="molecule type" value="Genomic_DNA"/>
</dbReference>
<name>A0ABP0T768_9BRYO</name>
<dbReference type="Proteomes" id="UP001497512">
    <property type="component" value="Unassembled WGS sequence"/>
</dbReference>
<gene>
    <name evidence="1" type="ORF">CSSPTR1EN2_LOCUS24163</name>
</gene>
<protein>
    <submittedName>
        <fullName evidence="1">Uncharacterized protein</fullName>
    </submittedName>
</protein>
<proteinExistence type="predicted"/>
<accession>A0ABP0T768</accession>
<comment type="caution">
    <text evidence="1">The sequence shown here is derived from an EMBL/GenBank/DDBJ whole genome shotgun (WGS) entry which is preliminary data.</text>
</comment>
<reference evidence="1" key="1">
    <citation type="submission" date="2024-02" db="EMBL/GenBank/DDBJ databases">
        <authorList>
            <consortium name="ELIXIR-Norway"/>
            <consortium name="Elixir Norway"/>
        </authorList>
    </citation>
    <scope>NUCLEOTIDE SEQUENCE</scope>
</reference>
<evidence type="ECO:0000313" key="1">
    <source>
        <dbReference type="EMBL" id="CAK9188968.1"/>
    </source>
</evidence>
<evidence type="ECO:0000313" key="2">
    <source>
        <dbReference type="Proteomes" id="UP001497512"/>
    </source>
</evidence>
<keyword evidence="2" id="KW-1185">Reference proteome</keyword>